<organism evidence="2 3">
    <name type="scientific">Candidatus Bilamarchaeum dharawalense</name>
    <dbReference type="NCBI Taxonomy" id="2885759"/>
    <lineage>
        <taxon>Archaea</taxon>
        <taxon>Candidatus Micrarchaeota</taxon>
        <taxon>Candidatus Micrarchaeia</taxon>
        <taxon>Candidatus Anstonellales</taxon>
        <taxon>Candidatus Bilamarchaeaceae</taxon>
        <taxon>Candidatus Bilamarchaeum</taxon>
    </lineage>
</organism>
<feature type="transmembrane region" description="Helical" evidence="1">
    <location>
        <begin position="121"/>
        <end position="149"/>
    </location>
</feature>
<keyword evidence="1" id="KW-0812">Transmembrane</keyword>
<feature type="transmembrane region" description="Helical" evidence="1">
    <location>
        <begin position="254"/>
        <end position="274"/>
    </location>
</feature>
<dbReference type="AlphaFoldDB" id="A0A5E4LQ81"/>
<keyword evidence="1" id="KW-0472">Membrane</keyword>
<gene>
    <name evidence="2" type="ORF">LFW2832_00432</name>
</gene>
<feature type="transmembrane region" description="Helical" evidence="1">
    <location>
        <begin position="367"/>
        <end position="391"/>
    </location>
</feature>
<proteinExistence type="predicted"/>
<accession>A0A5E4LQ81</accession>
<reference evidence="2 3" key="1">
    <citation type="submission" date="2019-08" db="EMBL/GenBank/DDBJ databases">
        <authorList>
            <person name="Vazquez-Campos X."/>
        </authorList>
    </citation>
    <scope>NUCLEOTIDE SEQUENCE [LARGE SCALE GENOMIC DNA]</scope>
    <source>
        <strain evidence="2">LFW-283_2</strain>
    </source>
</reference>
<comment type="caution">
    <text evidence="2">The sequence shown here is derived from an EMBL/GenBank/DDBJ whole genome shotgun (WGS) entry which is preliminary data.</text>
</comment>
<feature type="transmembrane region" description="Helical" evidence="1">
    <location>
        <begin position="80"/>
        <end position="101"/>
    </location>
</feature>
<feature type="transmembrane region" description="Helical" evidence="1">
    <location>
        <begin position="169"/>
        <end position="190"/>
    </location>
</feature>
<dbReference type="EMBL" id="CABMJJ010000007">
    <property type="protein sequence ID" value="VVC03549.1"/>
    <property type="molecule type" value="Genomic_DNA"/>
</dbReference>
<feature type="transmembrane region" description="Helical" evidence="1">
    <location>
        <begin position="210"/>
        <end position="234"/>
    </location>
</feature>
<dbReference type="Proteomes" id="UP000789941">
    <property type="component" value="Unassembled WGS sequence"/>
</dbReference>
<feature type="transmembrane region" description="Helical" evidence="1">
    <location>
        <begin position="397"/>
        <end position="418"/>
    </location>
</feature>
<evidence type="ECO:0000313" key="2">
    <source>
        <dbReference type="EMBL" id="VVC03549.1"/>
    </source>
</evidence>
<evidence type="ECO:0000313" key="3">
    <source>
        <dbReference type="Proteomes" id="UP000789941"/>
    </source>
</evidence>
<name>A0A5E4LQ81_9ARCH</name>
<sequence length="533" mass="57575">MKRAFFILLFICIAFAGTPFFNSPSQPPLTGLTDQISLLFQFVVPLMFIMIILAAAAYVGGQLFGTETRAKASVWSQSMLTAVGIVALILFLIYAVLPGFFSGQLSSAMLDLYNPLTHQGAIPTILSIAQTGFAVLILVMIIIAAVIYVLGPMFGSETRARAAVWSNNLLAASILGAALYLIIYNVIIPIQVGIFTQPIAVGQCSGGASLGLYGGILVDVCILVSIIILVTYMLSRFLKVPEWEAYLNIELSNLMSSFVVIIFVIGLFATGSAVTSTWYDSVSYCSAAEAAIAFMSSSVSESALKASMDVYKIQACTSMLSTFSRRTGEFVLTQTYKVFPGVDTFVSVTNVLSFTLISFYSTISVQIALLHLVQGLMIPFFLPAGLILRFFPPTRDAGAFLISLAFGFQFLFPTLYIINGQIFNSIGGEPYRSPETLINFLCGPLKYGAAGYLFNPNASPLFKIPIPGFSTLLRTLGTLTSEGLLNAVSMSEFIPILEHIASLSLLVLFMPALAMMVTISFINVMTKFIITKG</sequence>
<protein>
    <submittedName>
        <fullName evidence="2">Uncharacterized protein</fullName>
    </submittedName>
</protein>
<keyword evidence="1" id="KW-1133">Transmembrane helix</keyword>
<feature type="transmembrane region" description="Helical" evidence="1">
    <location>
        <begin position="338"/>
        <end position="360"/>
    </location>
</feature>
<feature type="transmembrane region" description="Helical" evidence="1">
    <location>
        <begin position="40"/>
        <end position="59"/>
    </location>
</feature>
<evidence type="ECO:0000256" key="1">
    <source>
        <dbReference type="SAM" id="Phobius"/>
    </source>
</evidence>
<feature type="transmembrane region" description="Helical" evidence="1">
    <location>
        <begin position="500"/>
        <end position="522"/>
    </location>
</feature>